<protein>
    <recommendedName>
        <fullName evidence="3">histidine kinase</fullName>
        <ecNumber evidence="3">2.7.13.3</ecNumber>
    </recommendedName>
</protein>
<keyword evidence="7 14" id="KW-0418">Kinase</keyword>
<evidence type="ECO:0000256" key="1">
    <source>
        <dbReference type="ARBA" id="ARBA00000085"/>
    </source>
</evidence>
<evidence type="ECO:0000313" key="14">
    <source>
        <dbReference type="EMBL" id="MDH5833117.1"/>
    </source>
</evidence>
<dbReference type="SMART" id="SM00387">
    <property type="entry name" value="HATPase_c"/>
    <property type="match status" value="1"/>
</dbReference>
<keyword evidence="6 11" id="KW-0812">Transmembrane</keyword>
<dbReference type="CDD" id="cd00082">
    <property type="entry name" value="HisKA"/>
    <property type="match status" value="1"/>
</dbReference>
<evidence type="ECO:0000256" key="11">
    <source>
        <dbReference type="SAM" id="Phobius"/>
    </source>
</evidence>
<keyword evidence="4" id="KW-0597">Phosphoprotein</keyword>
<dbReference type="InterPro" id="IPR036097">
    <property type="entry name" value="HisK_dim/P_sf"/>
</dbReference>
<dbReference type="InterPro" id="IPR036890">
    <property type="entry name" value="HATPase_C_sf"/>
</dbReference>
<dbReference type="InterPro" id="IPR003661">
    <property type="entry name" value="HisK_dim/P_dom"/>
</dbReference>
<dbReference type="SUPFAM" id="SSF55874">
    <property type="entry name" value="ATPase domain of HSP90 chaperone/DNA topoisomerase II/histidine kinase"/>
    <property type="match status" value="1"/>
</dbReference>
<evidence type="ECO:0000259" key="12">
    <source>
        <dbReference type="PROSITE" id="PS50109"/>
    </source>
</evidence>
<evidence type="ECO:0000256" key="5">
    <source>
        <dbReference type="ARBA" id="ARBA00022679"/>
    </source>
</evidence>
<evidence type="ECO:0000256" key="8">
    <source>
        <dbReference type="ARBA" id="ARBA00022989"/>
    </source>
</evidence>
<proteinExistence type="predicted"/>
<dbReference type="InterPro" id="IPR005467">
    <property type="entry name" value="His_kinase_dom"/>
</dbReference>
<dbReference type="EMBL" id="JARXRO010000011">
    <property type="protein sequence ID" value="MDH5833117.1"/>
    <property type="molecule type" value="Genomic_DNA"/>
</dbReference>
<evidence type="ECO:0000256" key="2">
    <source>
        <dbReference type="ARBA" id="ARBA00004370"/>
    </source>
</evidence>
<dbReference type="Pfam" id="PF00512">
    <property type="entry name" value="HisKA"/>
    <property type="match status" value="1"/>
</dbReference>
<dbReference type="Proteomes" id="UP001156873">
    <property type="component" value="Unassembled WGS sequence"/>
</dbReference>
<evidence type="ECO:0000256" key="6">
    <source>
        <dbReference type="ARBA" id="ARBA00022692"/>
    </source>
</evidence>
<keyword evidence="9" id="KW-0902">Two-component regulatory system</keyword>
<evidence type="ECO:0000256" key="10">
    <source>
        <dbReference type="ARBA" id="ARBA00023136"/>
    </source>
</evidence>
<comment type="caution">
    <text evidence="14">The sequence shown here is derived from an EMBL/GenBank/DDBJ whole genome shotgun (WGS) entry which is preliminary data.</text>
</comment>
<dbReference type="Gene3D" id="3.30.565.10">
    <property type="entry name" value="Histidine kinase-like ATPase, C-terminal domain"/>
    <property type="match status" value="1"/>
</dbReference>
<organism evidence="14 15">
    <name type="scientific">Luteimonas kalidii</name>
    <dbReference type="NCBI Taxonomy" id="3042025"/>
    <lineage>
        <taxon>Bacteria</taxon>
        <taxon>Pseudomonadati</taxon>
        <taxon>Pseudomonadota</taxon>
        <taxon>Gammaproteobacteria</taxon>
        <taxon>Lysobacterales</taxon>
        <taxon>Lysobacteraceae</taxon>
        <taxon>Luteimonas</taxon>
    </lineage>
</organism>
<dbReference type="InterPro" id="IPR003660">
    <property type="entry name" value="HAMP_dom"/>
</dbReference>
<reference evidence="14 15" key="1">
    <citation type="submission" date="2023-04" db="EMBL/GenBank/DDBJ databases">
        <title>Luteimonas sp. M1R5S59.</title>
        <authorList>
            <person name="Sun J.-Q."/>
        </authorList>
    </citation>
    <scope>NUCLEOTIDE SEQUENCE [LARGE SCALE GENOMIC DNA]</scope>
    <source>
        <strain evidence="14 15">M1R5S59</strain>
    </source>
</reference>
<comment type="catalytic activity">
    <reaction evidence="1">
        <text>ATP + protein L-histidine = ADP + protein N-phospho-L-histidine.</text>
        <dbReference type="EC" id="2.7.13.3"/>
    </reaction>
</comment>
<keyword evidence="8 11" id="KW-1133">Transmembrane helix</keyword>
<dbReference type="GO" id="GO:0016301">
    <property type="term" value="F:kinase activity"/>
    <property type="evidence" value="ECO:0007669"/>
    <property type="project" value="UniProtKB-KW"/>
</dbReference>
<keyword evidence="5" id="KW-0808">Transferase</keyword>
<dbReference type="Gene3D" id="1.10.287.130">
    <property type="match status" value="1"/>
</dbReference>
<dbReference type="PRINTS" id="PR00344">
    <property type="entry name" value="BCTRLSENSOR"/>
</dbReference>
<dbReference type="Pfam" id="PF02518">
    <property type="entry name" value="HATPase_c"/>
    <property type="match status" value="1"/>
</dbReference>
<feature type="transmembrane region" description="Helical" evidence="11">
    <location>
        <begin position="12"/>
        <end position="34"/>
    </location>
</feature>
<dbReference type="PROSITE" id="PS50109">
    <property type="entry name" value="HIS_KIN"/>
    <property type="match status" value="1"/>
</dbReference>
<keyword evidence="15" id="KW-1185">Reference proteome</keyword>
<dbReference type="EC" id="2.7.13.3" evidence="3"/>
<dbReference type="InterPro" id="IPR050428">
    <property type="entry name" value="TCS_sensor_his_kinase"/>
</dbReference>
<keyword evidence="10 11" id="KW-0472">Membrane</keyword>
<evidence type="ECO:0000256" key="3">
    <source>
        <dbReference type="ARBA" id="ARBA00012438"/>
    </source>
</evidence>
<sequence>MPQGLPRRIRYAFVTQGLLLILAVVFGVSVVTLITRDALISQRLEVEAKAFWERRAGLRPPGQLPATNAIQGYFRENGDPDSGVPAVFRPLPDGMNYMYRMQRAVLVERRPDGMLYLVLQTRTVDRLMWSSAAALILLGLLAALAITALTYRKSRSIVLPVNRLAEEVARWDPMQGEMSAPLAISAGAGDPSREVRALSSALHGLTGRVAEFVQRERDFTRDASHELRTPLTVIRVASDMLLSDPALPPHGRRSLERIQRAGRDMEAVIDAFLILAREGGVAPVSEEFDVREVALEEIDKAQGLLTGKPVELQLAGDASPRLFAPRAVLGVVLGNLLRNACHFTERGSIEVAIGPDAVVIRDTGIGMSAETLRHAFEPFYRADAFSPMGKGFGLTIANRLARRFGWDLVLESEPEVGTVATLRFTPANGS</sequence>
<evidence type="ECO:0000256" key="4">
    <source>
        <dbReference type="ARBA" id="ARBA00022553"/>
    </source>
</evidence>
<evidence type="ECO:0000256" key="7">
    <source>
        <dbReference type="ARBA" id="ARBA00022777"/>
    </source>
</evidence>
<name>A0ABT6JRA5_9GAMM</name>
<accession>A0ABT6JRA5</accession>
<feature type="domain" description="HAMP" evidence="13">
    <location>
        <begin position="155"/>
        <end position="214"/>
    </location>
</feature>
<comment type="subcellular location">
    <subcellularLocation>
        <location evidence="2">Membrane</location>
    </subcellularLocation>
</comment>
<dbReference type="PROSITE" id="PS50885">
    <property type="entry name" value="HAMP"/>
    <property type="match status" value="1"/>
</dbReference>
<feature type="transmembrane region" description="Helical" evidence="11">
    <location>
        <begin position="127"/>
        <end position="151"/>
    </location>
</feature>
<evidence type="ECO:0000259" key="13">
    <source>
        <dbReference type="PROSITE" id="PS50885"/>
    </source>
</evidence>
<dbReference type="SMART" id="SM00388">
    <property type="entry name" value="HisKA"/>
    <property type="match status" value="1"/>
</dbReference>
<dbReference type="SUPFAM" id="SSF47384">
    <property type="entry name" value="Homodimeric domain of signal transducing histidine kinase"/>
    <property type="match status" value="1"/>
</dbReference>
<gene>
    <name evidence="14" type="ORF">QFW81_04130</name>
</gene>
<evidence type="ECO:0000313" key="15">
    <source>
        <dbReference type="Proteomes" id="UP001156873"/>
    </source>
</evidence>
<dbReference type="PANTHER" id="PTHR45436:SF16">
    <property type="entry name" value="HISTIDINE KINASE"/>
    <property type="match status" value="1"/>
</dbReference>
<dbReference type="InterPro" id="IPR003594">
    <property type="entry name" value="HATPase_dom"/>
</dbReference>
<feature type="domain" description="Histidine kinase" evidence="12">
    <location>
        <begin position="222"/>
        <end position="428"/>
    </location>
</feature>
<evidence type="ECO:0000256" key="9">
    <source>
        <dbReference type="ARBA" id="ARBA00023012"/>
    </source>
</evidence>
<dbReference type="PANTHER" id="PTHR45436">
    <property type="entry name" value="SENSOR HISTIDINE KINASE YKOH"/>
    <property type="match status" value="1"/>
</dbReference>
<dbReference type="RefSeq" id="WP_280577303.1">
    <property type="nucleotide sequence ID" value="NZ_JARXRO010000011.1"/>
</dbReference>
<dbReference type="InterPro" id="IPR004358">
    <property type="entry name" value="Sig_transdc_His_kin-like_C"/>
</dbReference>